<gene>
    <name evidence="2" type="ORF">CQR46_1100</name>
</gene>
<dbReference type="AlphaFoldDB" id="A0A2N3QGQ0"/>
<evidence type="ECO:0000313" key="3">
    <source>
        <dbReference type="Proteomes" id="UP000233730"/>
    </source>
</evidence>
<keyword evidence="1" id="KW-0472">Membrane</keyword>
<dbReference type="RefSeq" id="WP_101429970.1">
    <property type="nucleotide sequence ID" value="NZ_PCGZ01000006.1"/>
</dbReference>
<reference evidence="2 3" key="1">
    <citation type="submission" date="2017-10" db="EMBL/GenBank/DDBJ databases">
        <title>Bifidobacterium genomics.</title>
        <authorList>
            <person name="Lugli G.A."/>
            <person name="Milani C."/>
            <person name="Mancabelli L."/>
        </authorList>
    </citation>
    <scope>NUCLEOTIDE SEQUENCE [LARGE SCALE GENOMIC DNA]</scope>
    <source>
        <strain evidence="2 3">1524B</strain>
    </source>
</reference>
<comment type="caution">
    <text evidence="2">The sequence shown here is derived from an EMBL/GenBank/DDBJ whole genome shotgun (WGS) entry which is preliminary data.</text>
</comment>
<keyword evidence="1" id="KW-0812">Transmembrane</keyword>
<organism evidence="2 3">
    <name type="scientific">Bifidobacterium pseudolongum subsp. globosum</name>
    <dbReference type="NCBI Taxonomy" id="1690"/>
    <lineage>
        <taxon>Bacteria</taxon>
        <taxon>Bacillati</taxon>
        <taxon>Actinomycetota</taxon>
        <taxon>Actinomycetes</taxon>
        <taxon>Bifidobacteriales</taxon>
        <taxon>Bifidobacteriaceae</taxon>
        <taxon>Bifidobacterium</taxon>
    </lineage>
</organism>
<evidence type="ECO:0000256" key="1">
    <source>
        <dbReference type="SAM" id="Phobius"/>
    </source>
</evidence>
<proteinExistence type="predicted"/>
<evidence type="ECO:0000313" key="2">
    <source>
        <dbReference type="EMBL" id="PKU90457.1"/>
    </source>
</evidence>
<keyword evidence="1" id="KW-1133">Transmembrane helix</keyword>
<dbReference type="EMBL" id="PCGZ01000006">
    <property type="protein sequence ID" value="PKU90457.1"/>
    <property type="molecule type" value="Genomic_DNA"/>
</dbReference>
<feature type="transmembrane region" description="Helical" evidence="1">
    <location>
        <begin position="50"/>
        <end position="69"/>
    </location>
</feature>
<dbReference type="Proteomes" id="UP000233730">
    <property type="component" value="Unassembled WGS sequence"/>
</dbReference>
<name>A0A2N3QGQ0_9BIFI</name>
<protein>
    <submittedName>
        <fullName evidence="2">Uncharacterized protein</fullName>
    </submittedName>
</protein>
<accession>A0A2N3QGQ0</accession>
<sequence length="241" mass="27219">MQDKPDMLPKDTQADIDALARPDASQHESKWVTFRNLPKSHRWPYFARHFLWPIVIGVVVLAAIIAFIVNMAVTPKGQGLGVAFIDMKESTQQMNALEDGYEHYRQVNKDLVTFENDFYLDSDNRVSAGNSQETFDVQLSGGTLNTLISTRSGLESKDVRDYVEPLDQVLTSHQLNTLRDRGAIVELPLGKDGSTKALALDLNKSDEWRDRTDGDSEALLAFVNVQNTQYVRLFVDYMFGM</sequence>